<dbReference type="OrthoDB" id="2685482at2759"/>
<feature type="region of interest" description="Disordered" evidence="1">
    <location>
        <begin position="1"/>
        <end position="39"/>
    </location>
</feature>
<proteinExistence type="predicted"/>
<dbReference type="HOGENOM" id="CLU_083382_0_0_1"/>
<gene>
    <name evidence="2" type="ORF">PAXRUDRAFT_22188</name>
</gene>
<dbReference type="EMBL" id="KN831028">
    <property type="protein sequence ID" value="KIK72266.1"/>
    <property type="molecule type" value="Genomic_DNA"/>
</dbReference>
<organism evidence="2 3">
    <name type="scientific">Paxillus rubicundulus Ve08.2h10</name>
    <dbReference type="NCBI Taxonomy" id="930991"/>
    <lineage>
        <taxon>Eukaryota</taxon>
        <taxon>Fungi</taxon>
        <taxon>Dikarya</taxon>
        <taxon>Basidiomycota</taxon>
        <taxon>Agaricomycotina</taxon>
        <taxon>Agaricomycetes</taxon>
        <taxon>Agaricomycetidae</taxon>
        <taxon>Boletales</taxon>
        <taxon>Paxilineae</taxon>
        <taxon>Paxillaceae</taxon>
        <taxon>Paxillus</taxon>
    </lineage>
</organism>
<evidence type="ECO:0000256" key="1">
    <source>
        <dbReference type="SAM" id="MobiDB-lite"/>
    </source>
</evidence>
<reference evidence="2 3" key="1">
    <citation type="submission" date="2014-04" db="EMBL/GenBank/DDBJ databases">
        <authorList>
            <consortium name="DOE Joint Genome Institute"/>
            <person name="Kuo A."/>
            <person name="Kohler A."/>
            <person name="Jargeat P."/>
            <person name="Nagy L.G."/>
            <person name="Floudas D."/>
            <person name="Copeland A."/>
            <person name="Barry K.W."/>
            <person name="Cichocki N."/>
            <person name="Veneault-Fourrey C."/>
            <person name="LaButti K."/>
            <person name="Lindquist E.A."/>
            <person name="Lipzen A."/>
            <person name="Lundell T."/>
            <person name="Morin E."/>
            <person name="Murat C."/>
            <person name="Sun H."/>
            <person name="Tunlid A."/>
            <person name="Henrissat B."/>
            <person name="Grigoriev I.V."/>
            <person name="Hibbett D.S."/>
            <person name="Martin F."/>
            <person name="Nordberg H.P."/>
            <person name="Cantor M.N."/>
            <person name="Hua S.X."/>
        </authorList>
    </citation>
    <scope>NUCLEOTIDE SEQUENCE [LARGE SCALE GENOMIC DNA]</scope>
    <source>
        <strain evidence="2 3">Ve08.2h10</strain>
    </source>
</reference>
<feature type="compositionally biased region" description="Basic and acidic residues" evidence="1">
    <location>
        <begin position="185"/>
        <end position="195"/>
    </location>
</feature>
<dbReference type="AlphaFoldDB" id="A0A0D0CNH2"/>
<dbReference type="Proteomes" id="UP000054538">
    <property type="component" value="Unassembled WGS sequence"/>
</dbReference>
<evidence type="ECO:0000313" key="3">
    <source>
        <dbReference type="Proteomes" id="UP000054538"/>
    </source>
</evidence>
<sequence>MEYAKKSLGDSASDEEESQTDMDSNSDSGPVERKKRAKKGKKAKVNAVLMVSHIGKAWIGDIKDASLDVMKHMVRAFITFHYRQASRVKNGVVPWMQISTQRSDYISGKYLPQGAKLREHSKLQKKEVISLLEFWRDRQRLDLADVFTFRRWRDATGSCRDPVEVYSDEEGASQRRTAAKGKRKVAPDHWPTDTKESEDDQGGVGSKHLDMGKQARGRGLVKEGSEEEEADGRRRTWSEVVSNPKDSRVQRARKIVREKKSNGKDGQEAPKPIAKPRPGRSRRDSSTLPKSRQDRR</sequence>
<feature type="region of interest" description="Disordered" evidence="1">
    <location>
        <begin position="165"/>
        <end position="296"/>
    </location>
</feature>
<accession>A0A0D0CNH2</accession>
<reference evidence="3" key="2">
    <citation type="submission" date="2015-01" db="EMBL/GenBank/DDBJ databases">
        <title>Evolutionary Origins and Diversification of the Mycorrhizal Mutualists.</title>
        <authorList>
            <consortium name="DOE Joint Genome Institute"/>
            <consortium name="Mycorrhizal Genomics Consortium"/>
            <person name="Kohler A."/>
            <person name="Kuo A."/>
            <person name="Nagy L.G."/>
            <person name="Floudas D."/>
            <person name="Copeland A."/>
            <person name="Barry K.W."/>
            <person name="Cichocki N."/>
            <person name="Veneault-Fourrey C."/>
            <person name="LaButti K."/>
            <person name="Lindquist E.A."/>
            <person name="Lipzen A."/>
            <person name="Lundell T."/>
            <person name="Morin E."/>
            <person name="Murat C."/>
            <person name="Riley R."/>
            <person name="Ohm R."/>
            <person name="Sun H."/>
            <person name="Tunlid A."/>
            <person name="Henrissat B."/>
            <person name="Grigoriev I.V."/>
            <person name="Hibbett D.S."/>
            <person name="Martin F."/>
        </authorList>
    </citation>
    <scope>NUCLEOTIDE SEQUENCE [LARGE SCALE GENOMIC DNA]</scope>
    <source>
        <strain evidence="3">Ve08.2h10</strain>
    </source>
</reference>
<name>A0A0D0CNH2_9AGAM</name>
<protein>
    <submittedName>
        <fullName evidence="2">Uncharacterized protein</fullName>
    </submittedName>
</protein>
<keyword evidence="3" id="KW-1185">Reference proteome</keyword>
<dbReference type="InParanoid" id="A0A0D0CNH2"/>
<evidence type="ECO:0000313" key="2">
    <source>
        <dbReference type="EMBL" id="KIK72266.1"/>
    </source>
</evidence>
<feature type="compositionally biased region" description="Basic and acidic residues" evidence="1">
    <location>
        <begin position="258"/>
        <end position="268"/>
    </location>
</feature>